<dbReference type="AlphaFoldDB" id="A0A502IJ55"/>
<sequence>MAEMNRFHCCATCQHFRVSKGENGVKTTYSCSRLGFETQSSYRFDCWQPTERVRRLVEKENLPL</sequence>
<accession>A0A502IJ55</accession>
<dbReference type="EMBL" id="CP033464">
    <property type="protein sequence ID" value="QDX93204.1"/>
    <property type="molecule type" value="Genomic_DNA"/>
</dbReference>
<organism evidence="1 2">
    <name type="scientific">Brevibacillus laterosporus</name>
    <name type="common">Bacillus laterosporus</name>
    <dbReference type="NCBI Taxonomy" id="1465"/>
    <lineage>
        <taxon>Bacteria</taxon>
        <taxon>Bacillati</taxon>
        <taxon>Bacillota</taxon>
        <taxon>Bacilli</taxon>
        <taxon>Bacillales</taxon>
        <taxon>Paenibacillaceae</taxon>
        <taxon>Brevibacillus</taxon>
    </lineage>
</organism>
<proteinExistence type="predicted"/>
<reference evidence="1 2" key="1">
    <citation type="submission" date="2018-11" db="EMBL/GenBank/DDBJ databases">
        <title>Phylogenetic determinants of toxin gene distribution in genomes of Brevibacillus laterosporus.</title>
        <authorList>
            <person name="Glare T.R."/>
            <person name="Durrant A."/>
            <person name="Berry C."/>
            <person name="Palma L."/>
            <person name="Ormskirk M."/>
            <person name="Cox M.O."/>
        </authorList>
    </citation>
    <scope>NUCLEOTIDE SEQUENCE [LARGE SCALE GENOMIC DNA]</scope>
    <source>
        <strain evidence="1 2">1821L</strain>
    </source>
</reference>
<dbReference type="OrthoDB" id="2377175at2"/>
<keyword evidence="2" id="KW-1185">Reference proteome</keyword>
<evidence type="ECO:0000313" key="2">
    <source>
        <dbReference type="Proteomes" id="UP000319432"/>
    </source>
</evidence>
<protein>
    <submittedName>
        <fullName evidence="1">Uncharacterized protein</fullName>
    </submittedName>
</protein>
<evidence type="ECO:0000313" key="1">
    <source>
        <dbReference type="EMBL" id="QDX93204.1"/>
    </source>
</evidence>
<name>A0A502IJ55_BRELA</name>
<gene>
    <name evidence="1" type="ORF">EEL30_13380</name>
</gene>
<dbReference type="Proteomes" id="UP000319432">
    <property type="component" value="Chromosome"/>
</dbReference>